<dbReference type="Proteomes" id="UP000179807">
    <property type="component" value="Unassembled WGS sequence"/>
</dbReference>
<feature type="transmembrane region" description="Helical" evidence="1">
    <location>
        <begin position="183"/>
        <end position="201"/>
    </location>
</feature>
<sequence length="625" mass="72502">MLWAYIVVESIWLGYEFIRLLAPFSWDQFNLIAGGIPLGFTFSTWIFFAIRYFHSLNKFIGVIGSILITATCVFLHKMNKRRYRIRPIKTEFAILFTFMMIFFYIFTDKAMLKNGRESCGTIFSDLPVHLSLISSFAYGSNNVNFKMVTPFYLGANLCYPIVPDFFSAILVACGGASLRISIAVPTLLLMIALLFALHYLFIQYTNIRYAPELGIIIFVFAGGVGWKWFFLKECRDNVNSNLSHNFCPDKETFWINSVAHFLFPQRSGAFSMPICLLVISLLIQISKSALKDLNSIILAGIMMGSLPMISAHSFIAVGLYALSICCFTFPWKNFSCWKFYIIRWGIFGSIAIAIAIPQTIWLLSGHRQNFFKVDPIWNETEKNRIFGYFSMWWESLGTFHFLAIVNVWIFMNQSQKMMYIPSIIVYVISNFIRYQPGAMDNTKVYLAAWYPIACIAVALYLIQILKYSRKLNPLIVLIVVSLFISFTFSSFVCFYKNFAYCFPIFDQSELEMGLWVMENTRSDSNIFSDGWHSCPPMSIAGRIITMGYGGWVWSHGLDYNTRYEWEKEMVKDRENYMKFERNKIRYAISKPDDRGYNMFPKPDKYSRWIPVVDIGSAQLYRLLKY</sequence>
<evidence type="ECO:0000313" key="2">
    <source>
        <dbReference type="EMBL" id="OHT07538.1"/>
    </source>
</evidence>
<feature type="transmembrane region" description="Helical" evidence="1">
    <location>
        <begin position="267"/>
        <end position="285"/>
    </location>
</feature>
<dbReference type="GeneID" id="94827033"/>
<dbReference type="EMBL" id="MLAK01000693">
    <property type="protein sequence ID" value="OHT07538.1"/>
    <property type="molecule type" value="Genomic_DNA"/>
</dbReference>
<keyword evidence="1" id="KW-0472">Membrane</keyword>
<feature type="transmembrane region" description="Helical" evidence="1">
    <location>
        <begin position="444"/>
        <end position="462"/>
    </location>
</feature>
<protein>
    <recommendedName>
        <fullName evidence="4">Glycosyltransferase RgtA/B/C/D-like domain-containing protein</fullName>
    </recommendedName>
</protein>
<keyword evidence="3" id="KW-1185">Reference proteome</keyword>
<feature type="transmembrane region" description="Helical" evidence="1">
    <location>
        <begin position="385"/>
        <end position="411"/>
    </location>
</feature>
<evidence type="ECO:0000313" key="3">
    <source>
        <dbReference type="Proteomes" id="UP000179807"/>
    </source>
</evidence>
<name>A0A1J4K9C6_9EUKA</name>
<feature type="transmembrane region" description="Helical" evidence="1">
    <location>
        <begin position="157"/>
        <end position="177"/>
    </location>
</feature>
<gene>
    <name evidence="2" type="ORF">TRFO_05168</name>
</gene>
<organism evidence="2 3">
    <name type="scientific">Tritrichomonas foetus</name>
    <dbReference type="NCBI Taxonomy" id="1144522"/>
    <lineage>
        <taxon>Eukaryota</taxon>
        <taxon>Metamonada</taxon>
        <taxon>Parabasalia</taxon>
        <taxon>Tritrichomonadida</taxon>
        <taxon>Tritrichomonadidae</taxon>
        <taxon>Tritrichomonas</taxon>
    </lineage>
</organism>
<evidence type="ECO:0008006" key="4">
    <source>
        <dbReference type="Google" id="ProtNLM"/>
    </source>
</evidence>
<dbReference type="RefSeq" id="XP_068360674.1">
    <property type="nucleotide sequence ID" value="XM_068492329.1"/>
</dbReference>
<accession>A0A1J4K9C6</accession>
<feature type="transmembrane region" description="Helical" evidence="1">
    <location>
        <begin position="213"/>
        <end position="231"/>
    </location>
</feature>
<feature type="transmembrane region" description="Helical" evidence="1">
    <location>
        <begin position="341"/>
        <end position="364"/>
    </location>
</feature>
<keyword evidence="1" id="KW-1133">Transmembrane helix</keyword>
<feature type="transmembrane region" description="Helical" evidence="1">
    <location>
        <begin position="297"/>
        <end position="321"/>
    </location>
</feature>
<feature type="transmembrane region" description="Helical" evidence="1">
    <location>
        <begin position="29"/>
        <end position="53"/>
    </location>
</feature>
<keyword evidence="1" id="KW-0812">Transmembrane</keyword>
<feature type="transmembrane region" description="Helical" evidence="1">
    <location>
        <begin position="59"/>
        <end position="76"/>
    </location>
</feature>
<feature type="transmembrane region" description="Helical" evidence="1">
    <location>
        <begin position="88"/>
        <end position="106"/>
    </location>
</feature>
<evidence type="ECO:0000256" key="1">
    <source>
        <dbReference type="SAM" id="Phobius"/>
    </source>
</evidence>
<comment type="caution">
    <text evidence="2">The sequence shown here is derived from an EMBL/GenBank/DDBJ whole genome shotgun (WGS) entry which is preliminary data.</text>
</comment>
<proteinExistence type="predicted"/>
<dbReference type="OrthoDB" id="10263533at2759"/>
<feature type="transmembrane region" description="Helical" evidence="1">
    <location>
        <begin position="474"/>
        <end position="495"/>
    </location>
</feature>
<dbReference type="AlphaFoldDB" id="A0A1J4K9C6"/>
<reference evidence="2" key="1">
    <citation type="submission" date="2016-10" db="EMBL/GenBank/DDBJ databases">
        <authorList>
            <person name="Benchimol M."/>
            <person name="Almeida L.G."/>
            <person name="Vasconcelos A.T."/>
            <person name="Perreira-Neves A."/>
            <person name="Rosa I.A."/>
            <person name="Tasca T."/>
            <person name="Bogo M.R."/>
            <person name="de Souza W."/>
        </authorList>
    </citation>
    <scope>NUCLEOTIDE SEQUENCE [LARGE SCALE GENOMIC DNA]</scope>
    <source>
        <strain evidence="2">K</strain>
    </source>
</reference>
<dbReference type="VEuPathDB" id="TrichDB:TRFO_05168"/>
<feature type="transmembrane region" description="Helical" evidence="1">
    <location>
        <begin position="417"/>
        <end position="432"/>
    </location>
</feature>